<dbReference type="InterPro" id="IPR036844">
    <property type="entry name" value="Hint_dom_sf"/>
</dbReference>
<dbReference type="SUPFAM" id="SSF51294">
    <property type="entry name" value="Hedgehog/intein (Hint) domain"/>
    <property type="match status" value="1"/>
</dbReference>
<sequence>MDLSDRIISLTITDQNDNDLLSANTGDTFTVNGIVSTINGVYFGDVVTINGVPQTLVTLYGIAGTTATAVTIPVVDGKLVPAYAGSMTSTSYVNSSSDFVINIDDITCFTSGTLIRTKGGLVAVEKLQIGDEIATVDSGFQALRWVGSTQITAQDLRRNPKLLPVRIRAGVLGDGIPARDLVVSQQHRILVRSKIAVRMFGKSEILVAAKQLLSIPGIEIAADVERVEYFHLLFDRHEIIYSENAATESLYTGAEAMKSIGASAREEIYTLFPELRSNSDPASARTLVSGRMGRQLAMRHAKNEAALTS</sequence>
<accession>A0A521FU12</accession>
<dbReference type="InterPro" id="IPR028992">
    <property type="entry name" value="Hedgehog/Intein_dom"/>
</dbReference>
<dbReference type="RefSeq" id="WP_246098828.1">
    <property type="nucleotide sequence ID" value="NZ_FXTK01000040.1"/>
</dbReference>
<evidence type="ECO:0000313" key="3">
    <source>
        <dbReference type="Proteomes" id="UP000319014"/>
    </source>
</evidence>
<reference evidence="2 3" key="1">
    <citation type="submission" date="2017-05" db="EMBL/GenBank/DDBJ databases">
        <authorList>
            <person name="Varghese N."/>
            <person name="Submissions S."/>
        </authorList>
    </citation>
    <scope>NUCLEOTIDE SEQUENCE [LARGE SCALE GENOMIC DNA]</scope>
    <source>
        <strain evidence="2 3">DSM 100094</strain>
    </source>
</reference>
<evidence type="ECO:0000313" key="2">
    <source>
        <dbReference type="EMBL" id="SMO99060.1"/>
    </source>
</evidence>
<gene>
    <name evidence="2" type="ORF">SAMN06265221_1407</name>
</gene>
<protein>
    <submittedName>
        <fullName evidence="2">Hint domain-containing protein</fullName>
    </submittedName>
</protein>
<name>A0A521FU12_9RHOB</name>
<organism evidence="2 3">
    <name type="scientific">Paracoccus laeviglucosivorans</name>
    <dbReference type="NCBI Taxonomy" id="1197861"/>
    <lineage>
        <taxon>Bacteria</taxon>
        <taxon>Pseudomonadati</taxon>
        <taxon>Pseudomonadota</taxon>
        <taxon>Alphaproteobacteria</taxon>
        <taxon>Rhodobacterales</taxon>
        <taxon>Paracoccaceae</taxon>
        <taxon>Paracoccus</taxon>
    </lineage>
</organism>
<dbReference type="EMBL" id="FXTK01000040">
    <property type="protein sequence ID" value="SMO99060.1"/>
    <property type="molecule type" value="Genomic_DNA"/>
</dbReference>
<dbReference type="AlphaFoldDB" id="A0A521FU12"/>
<dbReference type="Proteomes" id="UP000319014">
    <property type="component" value="Unassembled WGS sequence"/>
</dbReference>
<dbReference type="Gene3D" id="2.170.16.10">
    <property type="entry name" value="Hedgehog/Intein (Hint) domain"/>
    <property type="match status" value="1"/>
</dbReference>
<keyword evidence="3" id="KW-1185">Reference proteome</keyword>
<feature type="domain" description="Hedgehog/Intein (Hint)" evidence="1">
    <location>
        <begin position="107"/>
        <end position="253"/>
    </location>
</feature>
<evidence type="ECO:0000259" key="1">
    <source>
        <dbReference type="Pfam" id="PF13403"/>
    </source>
</evidence>
<dbReference type="Pfam" id="PF13403">
    <property type="entry name" value="Hint_2"/>
    <property type="match status" value="1"/>
</dbReference>
<proteinExistence type="predicted"/>